<dbReference type="Proteomes" id="UP001163105">
    <property type="component" value="Unassembled WGS sequence"/>
</dbReference>
<organism evidence="2 3">
    <name type="scientific">Purpureocillium lavendulum</name>
    <dbReference type="NCBI Taxonomy" id="1247861"/>
    <lineage>
        <taxon>Eukaryota</taxon>
        <taxon>Fungi</taxon>
        <taxon>Dikarya</taxon>
        <taxon>Ascomycota</taxon>
        <taxon>Pezizomycotina</taxon>
        <taxon>Sordariomycetes</taxon>
        <taxon>Hypocreomycetidae</taxon>
        <taxon>Hypocreales</taxon>
        <taxon>Ophiocordycipitaceae</taxon>
        <taxon>Purpureocillium</taxon>
    </lineage>
</organism>
<comment type="caution">
    <text evidence="2">The sequence shown here is derived from an EMBL/GenBank/DDBJ whole genome shotgun (WGS) entry which is preliminary data.</text>
</comment>
<evidence type="ECO:0000259" key="1">
    <source>
        <dbReference type="Pfam" id="PF01636"/>
    </source>
</evidence>
<reference evidence="2" key="1">
    <citation type="submission" date="2023-01" db="EMBL/GenBank/DDBJ databases">
        <title>The growth and conidiation of Purpureocillium lavendulum are regulated by nitrogen source and histone H3K14 acetylation.</title>
        <authorList>
            <person name="Tang P."/>
            <person name="Han J."/>
            <person name="Zhang C."/>
            <person name="Tang P."/>
            <person name="Qi F."/>
            <person name="Zhang K."/>
            <person name="Liang L."/>
        </authorList>
    </citation>
    <scope>NUCLEOTIDE SEQUENCE</scope>
    <source>
        <strain evidence="2">YMF1.00683</strain>
    </source>
</reference>
<sequence>MEPYQIITTEDGIPIILTNIVRIDTDILDAHPSHPVVSQFSKLVSGTLGWLHVPGFHPPSPVFDHNTSTAAADSNGGVWGGDYGRKVHGKGRHRHHRHRHNREPFHFYPQLGPGDGLQLIILVVSLSLVVACSFLRRTTAALKGEPEAPLDSALVEKGHPQQRFQYIQTQRRFEFGTAWGAMRENLDREFVELGPIATLLFQHNDIISSEDDCKTKYVARQLFRRLAKQGRLSIFGFAEDNWSSYCKYAPATLPAPDGSGSFRLWSDDFRPANVLVGENDHILAAIDWEYAYVGPTQFVLDPPWWLLLDVPEMWDDGIDDWTTVYETRLQTWLSALEEAEQDMQPCSLRLSAYMRESWRTGRFWLNYAARKSWAFDAIY</sequence>
<proteinExistence type="predicted"/>
<dbReference type="SUPFAM" id="SSF56112">
    <property type="entry name" value="Protein kinase-like (PK-like)"/>
    <property type="match status" value="1"/>
</dbReference>
<dbReference type="InterPro" id="IPR011009">
    <property type="entry name" value="Kinase-like_dom_sf"/>
</dbReference>
<gene>
    <name evidence="2" type="ORF">O9K51_11070</name>
</gene>
<evidence type="ECO:0000313" key="3">
    <source>
        <dbReference type="Proteomes" id="UP001163105"/>
    </source>
</evidence>
<keyword evidence="3" id="KW-1185">Reference proteome</keyword>
<feature type="domain" description="Aminoglycoside phosphotransferase" evidence="1">
    <location>
        <begin position="217"/>
        <end position="298"/>
    </location>
</feature>
<dbReference type="EMBL" id="JAQHRD010000023">
    <property type="protein sequence ID" value="KAJ6436356.1"/>
    <property type="molecule type" value="Genomic_DNA"/>
</dbReference>
<name>A0AB34FCE1_9HYPO</name>
<dbReference type="AlphaFoldDB" id="A0AB34FCE1"/>
<accession>A0AB34FCE1</accession>
<dbReference type="InterPro" id="IPR002575">
    <property type="entry name" value="Aminoglycoside_PTrfase"/>
</dbReference>
<protein>
    <submittedName>
        <fullName evidence="2">Phosphotransferase family protein</fullName>
    </submittedName>
</protein>
<evidence type="ECO:0000313" key="2">
    <source>
        <dbReference type="EMBL" id="KAJ6436356.1"/>
    </source>
</evidence>
<dbReference type="Gene3D" id="3.90.1200.10">
    <property type="match status" value="1"/>
</dbReference>
<dbReference type="Pfam" id="PF01636">
    <property type="entry name" value="APH"/>
    <property type="match status" value="1"/>
</dbReference>